<dbReference type="EMBL" id="KJ094029">
    <property type="protein sequence ID" value="AHL19197.1"/>
    <property type="molecule type" value="Genomic_DNA"/>
</dbReference>
<evidence type="ECO:0000313" key="2">
    <source>
        <dbReference type="EMBL" id="AHL19197.1"/>
    </source>
</evidence>
<name>A0A059T6X3_9CAUD</name>
<proteinExistence type="predicted"/>
<reference evidence="2 3" key="1">
    <citation type="journal article" date="2014" name="Appl. Environ. Microbiol.">
        <title>Comparative genomic and morphological analysis of Listeria phages isolated from farm environments.</title>
        <authorList>
            <person name="Denes T."/>
            <person name="Vongkamjan K."/>
            <person name="Ackermann H.W."/>
            <person name="Moreno Switt A.I."/>
            <person name="Wiedmann M."/>
            <person name="den Bakker H.C."/>
        </authorList>
    </citation>
    <scope>NUCLEOTIDE SEQUENCE [LARGE SCALE GENOMIC DNA]</scope>
</reference>
<organism evidence="2 3">
    <name type="scientific">Listeria phage LP-064</name>
    <dbReference type="NCBI Taxonomy" id="1458853"/>
    <lineage>
        <taxon>Viruses</taxon>
        <taxon>Duplodnaviria</taxon>
        <taxon>Heunggongvirae</taxon>
        <taxon>Uroviricota</taxon>
        <taxon>Caudoviricetes</taxon>
        <taxon>Herelleviridae</taxon>
        <taxon>Jasinskavirinae</taxon>
        <taxon>Pecentumvirus</taxon>
        <taxon>Pecentumvirus LP064</taxon>
    </lineage>
</organism>
<evidence type="ECO:0000313" key="3">
    <source>
        <dbReference type="Proteomes" id="UP000026994"/>
    </source>
</evidence>
<gene>
    <name evidence="2" type="ORF">LP064_175</name>
</gene>
<evidence type="ECO:0000259" key="1">
    <source>
        <dbReference type="Pfam" id="PF23822"/>
    </source>
</evidence>
<sequence>MTRTNHTYSSKFIAENQGNVYRLHYAGEDYTKIIDDMSAIPHYDIDNIKNPQMKLSWSTGGEPIPEFIHKFQTNYMEPEKAQELNVMLSKVSELVSSQPPIYHFYGNTISVPRAIQGHPKSFKHRKKEVTPYISIFVAINVLYDVSVENHNKFIKNMLKVILILSKDHTVKVTLGKVSASRGRIAVESFVLKEANQSFNLSRLWYPLSSIATYRIVLFEMLERHMTLEPKLSSYKGNYGFTIHSTEGIAEAVNLFEKYDYVVGYYETIGMTEKEIIERYFV</sequence>
<keyword evidence="3" id="KW-1185">Reference proteome</keyword>
<dbReference type="Proteomes" id="UP000026994">
    <property type="component" value="Segment"/>
</dbReference>
<accession>A0A059T6X3</accession>
<feature type="domain" description="DUF7192" evidence="1">
    <location>
        <begin position="98"/>
        <end position="260"/>
    </location>
</feature>
<dbReference type="InterPro" id="IPR055616">
    <property type="entry name" value="DUF7192"/>
</dbReference>
<dbReference type="Pfam" id="PF23822">
    <property type="entry name" value="DUF7192"/>
    <property type="match status" value="1"/>
</dbReference>
<protein>
    <recommendedName>
        <fullName evidence="1">DUF7192 domain-containing protein</fullName>
    </recommendedName>
</protein>